<evidence type="ECO:0000256" key="7">
    <source>
        <dbReference type="ARBA" id="ARBA00022801"/>
    </source>
</evidence>
<keyword evidence="6 15" id="KW-0863">Zinc-finger</keyword>
<keyword evidence="9" id="KW-0238">DNA-binding</keyword>
<keyword evidence="12" id="KW-0511">Multifunctional enzyme</keyword>
<dbReference type="GO" id="GO:0003684">
    <property type="term" value="F:damaged DNA binding"/>
    <property type="evidence" value="ECO:0007669"/>
    <property type="project" value="InterPro"/>
</dbReference>
<evidence type="ECO:0000313" key="20">
    <source>
        <dbReference type="Proteomes" id="UP000276232"/>
    </source>
</evidence>
<feature type="domain" description="FPG-type" evidence="17">
    <location>
        <begin position="237"/>
        <end position="271"/>
    </location>
</feature>
<dbReference type="Pfam" id="PF01149">
    <property type="entry name" value="Fapy_DNA_glyco"/>
    <property type="match status" value="1"/>
</dbReference>
<dbReference type="GO" id="GO:0140078">
    <property type="term" value="F:class I DNA-(apurinic or apyrimidinic site) endonuclease activity"/>
    <property type="evidence" value="ECO:0007669"/>
    <property type="project" value="UniProtKB-EC"/>
</dbReference>
<evidence type="ECO:0000256" key="11">
    <source>
        <dbReference type="ARBA" id="ARBA00023239"/>
    </source>
</evidence>
<dbReference type="SUPFAM" id="SSF57716">
    <property type="entry name" value="Glucocorticoid receptor-like (DNA-binding domain)"/>
    <property type="match status" value="1"/>
</dbReference>
<evidence type="ECO:0000256" key="1">
    <source>
        <dbReference type="ARBA" id="ARBA00001947"/>
    </source>
</evidence>
<keyword evidence="19" id="KW-0255">Endonuclease</keyword>
<dbReference type="CDD" id="cd08970">
    <property type="entry name" value="AcNei1_N"/>
    <property type="match status" value="1"/>
</dbReference>
<sequence length="303" mass="32815">MPEGHSIRRLADVFVRDLAGQELRAGSPQGRFAEGAALVDGTVLRRAEAHGKQMFLGFAGGRWVRVHLGLYGKWVFGTGEPPEPRGAIRLRLQGPGADGEGVWADLRGPTACEVVTTAEKEAVRARLGPDPLRRDGDGGVFAERVARSRVAVGALLMDQAVVAGVGNVYRAEALFRARTDPYARGVDVGHERALTMWDDLVVLLHDGVRRGSIVTTAPADRPEGHRRGRVRREDAHYVYKRTGQPCRWCGTPVLTAEMVARNLYWCPVCQAGLPEVGTLPPAPPAASRRTRTAATSRLPLLTG</sequence>
<dbReference type="SUPFAM" id="SSF81624">
    <property type="entry name" value="N-terminal domain of MutM-like DNA repair proteins"/>
    <property type="match status" value="1"/>
</dbReference>
<dbReference type="GO" id="GO:0008270">
    <property type="term" value="F:zinc ion binding"/>
    <property type="evidence" value="ECO:0007669"/>
    <property type="project" value="UniProtKB-KW"/>
</dbReference>
<comment type="caution">
    <text evidence="19">The sequence shown here is derived from an EMBL/GenBank/DDBJ whole genome shotgun (WGS) entry which is preliminary data.</text>
</comment>
<feature type="compositionally biased region" description="Low complexity" evidence="16">
    <location>
        <begin position="292"/>
        <end position="303"/>
    </location>
</feature>
<accession>A0A3N1HTZ1</accession>
<dbReference type="Pfam" id="PF06827">
    <property type="entry name" value="zf-FPG_IleRS"/>
    <property type="match status" value="1"/>
</dbReference>
<dbReference type="InterPro" id="IPR015886">
    <property type="entry name" value="H2TH_FPG"/>
</dbReference>
<dbReference type="Gene3D" id="3.20.190.10">
    <property type="entry name" value="MutM-like, N-terminal"/>
    <property type="match status" value="1"/>
</dbReference>
<dbReference type="SMART" id="SM01232">
    <property type="entry name" value="H2TH"/>
    <property type="match status" value="1"/>
</dbReference>
<keyword evidence="13" id="KW-0326">Glycosidase</keyword>
<evidence type="ECO:0000256" key="6">
    <source>
        <dbReference type="ARBA" id="ARBA00022771"/>
    </source>
</evidence>
<dbReference type="InterPro" id="IPR012319">
    <property type="entry name" value="FPG_cat"/>
</dbReference>
<dbReference type="PANTHER" id="PTHR42697">
    <property type="entry name" value="ENDONUCLEASE 8"/>
    <property type="match status" value="1"/>
</dbReference>
<evidence type="ECO:0000259" key="18">
    <source>
        <dbReference type="PROSITE" id="PS51068"/>
    </source>
</evidence>
<protein>
    <recommendedName>
        <fullName evidence="3">DNA-(apurinic or apyrimidinic site) lyase</fullName>
        <ecNumber evidence="3">4.2.99.18</ecNumber>
    </recommendedName>
</protein>
<evidence type="ECO:0000256" key="8">
    <source>
        <dbReference type="ARBA" id="ARBA00022833"/>
    </source>
</evidence>
<keyword evidence="19" id="KW-0540">Nuclease</keyword>
<keyword evidence="5" id="KW-0227">DNA damage</keyword>
<comment type="cofactor">
    <cofactor evidence="1">
        <name>Zn(2+)</name>
        <dbReference type="ChEBI" id="CHEBI:29105"/>
    </cofactor>
</comment>
<evidence type="ECO:0000256" key="4">
    <source>
        <dbReference type="ARBA" id="ARBA00022723"/>
    </source>
</evidence>
<evidence type="ECO:0000256" key="10">
    <source>
        <dbReference type="ARBA" id="ARBA00023204"/>
    </source>
</evidence>
<dbReference type="InterPro" id="IPR000214">
    <property type="entry name" value="Znf_DNA_glyclase/AP_lyase"/>
</dbReference>
<gene>
    <name evidence="19" type="ORF">EDC03_0488</name>
</gene>
<evidence type="ECO:0000256" key="12">
    <source>
        <dbReference type="ARBA" id="ARBA00023268"/>
    </source>
</evidence>
<keyword evidence="4" id="KW-0479">Metal-binding</keyword>
<dbReference type="EMBL" id="RJKN01000001">
    <property type="protein sequence ID" value="ROP45876.1"/>
    <property type="molecule type" value="Genomic_DNA"/>
</dbReference>
<dbReference type="Gene3D" id="1.10.8.50">
    <property type="match status" value="1"/>
</dbReference>
<keyword evidence="11" id="KW-0456">Lyase</keyword>
<dbReference type="OrthoDB" id="9800855at2"/>
<dbReference type="InParanoid" id="A0A3N1HTZ1"/>
<evidence type="ECO:0000256" key="2">
    <source>
        <dbReference type="ARBA" id="ARBA00009409"/>
    </source>
</evidence>
<name>A0A3N1HTZ1_9ACTN</name>
<feature type="domain" description="Formamidopyrimidine-DNA glycosylase catalytic" evidence="18">
    <location>
        <begin position="1"/>
        <end position="99"/>
    </location>
</feature>
<dbReference type="InterPro" id="IPR015887">
    <property type="entry name" value="DNA_glyclase_Znf_dom_DNA_BS"/>
</dbReference>
<dbReference type="PROSITE" id="PS51066">
    <property type="entry name" value="ZF_FPG_2"/>
    <property type="match status" value="1"/>
</dbReference>
<dbReference type="Pfam" id="PF06831">
    <property type="entry name" value="H2TH"/>
    <property type="match status" value="1"/>
</dbReference>
<dbReference type="InterPro" id="IPR010663">
    <property type="entry name" value="Znf_FPG/IleRS"/>
</dbReference>
<keyword evidence="8" id="KW-0862">Zinc</keyword>
<dbReference type="GO" id="GO:0006284">
    <property type="term" value="P:base-excision repair"/>
    <property type="evidence" value="ECO:0007669"/>
    <property type="project" value="InterPro"/>
</dbReference>
<dbReference type="SMART" id="SM00898">
    <property type="entry name" value="Fapy_DNA_glyco"/>
    <property type="match status" value="1"/>
</dbReference>
<evidence type="ECO:0000256" key="5">
    <source>
        <dbReference type="ARBA" id="ARBA00022763"/>
    </source>
</evidence>
<dbReference type="GO" id="GO:0000703">
    <property type="term" value="F:oxidized pyrimidine nucleobase lesion DNA N-glycosylase activity"/>
    <property type="evidence" value="ECO:0007669"/>
    <property type="project" value="TreeGrafter"/>
</dbReference>
<dbReference type="PROSITE" id="PS01242">
    <property type="entry name" value="ZF_FPG_1"/>
    <property type="match status" value="1"/>
</dbReference>
<dbReference type="AlphaFoldDB" id="A0A3N1HTZ1"/>
<evidence type="ECO:0000313" key="19">
    <source>
        <dbReference type="EMBL" id="ROP45876.1"/>
    </source>
</evidence>
<dbReference type="PROSITE" id="PS51068">
    <property type="entry name" value="FPG_CAT"/>
    <property type="match status" value="1"/>
</dbReference>
<keyword evidence="7" id="KW-0378">Hydrolase</keyword>
<dbReference type="PANTHER" id="PTHR42697:SF3">
    <property type="entry name" value="ENDONUCLEASE 8 1"/>
    <property type="match status" value="1"/>
</dbReference>
<keyword evidence="10" id="KW-0234">DNA repair</keyword>
<proteinExistence type="inferred from homology"/>
<feature type="region of interest" description="Disordered" evidence="16">
    <location>
        <begin position="280"/>
        <end position="303"/>
    </location>
</feature>
<keyword evidence="20" id="KW-1185">Reference proteome</keyword>
<dbReference type="EC" id="4.2.99.18" evidence="3"/>
<evidence type="ECO:0000256" key="3">
    <source>
        <dbReference type="ARBA" id="ARBA00012720"/>
    </source>
</evidence>
<evidence type="ECO:0000256" key="14">
    <source>
        <dbReference type="ARBA" id="ARBA00044632"/>
    </source>
</evidence>
<reference evidence="19 20" key="1">
    <citation type="journal article" date="2015" name="Stand. Genomic Sci.">
        <title>Genomic Encyclopedia of Bacterial and Archaeal Type Strains, Phase III: the genomes of soil and plant-associated and newly described type strains.</title>
        <authorList>
            <person name="Whitman W.B."/>
            <person name="Woyke T."/>
            <person name="Klenk H.P."/>
            <person name="Zhou Y."/>
            <person name="Lilburn T.G."/>
            <person name="Beck B.J."/>
            <person name="De Vos P."/>
            <person name="Vandamme P."/>
            <person name="Eisen J.A."/>
            <person name="Garrity G."/>
            <person name="Hugenholtz P."/>
            <person name="Kyrpides N.C."/>
        </authorList>
    </citation>
    <scope>NUCLEOTIDE SEQUENCE [LARGE SCALE GENOMIC DNA]</scope>
    <source>
        <strain evidence="19 20">CECT 7306</strain>
    </source>
</reference>
<dbReference type="SUPFAM" id="SSF46946">
    <property type="entry name" value="S13-like H2TH domain"/>
    <property type="match status" value="1"/>
</dbReference>
<comment type="catalytic activity">
    <reaction evidence="14">
        <text>2'-deoxyribonucleotide-(2'-deoxyribose 5'-phosphate)-2'-deoxyribonucleotide-DNA = a 3'-end 2'-deoxyribonucleotide-(2,3-dehydro-2,3-deoxyribose 5'-phosphate)-DNA + a 5'-end 5'-phospho-2'-deoxyribonucleoside-DNA + H(+)</text>
        <dbReference type="Rhea" id="RHEA:66592"/>
        <dbReference type="Rhea" id="RHEA-COMP:13180"/>
        <dbReference type="Rhea" id="RHEA-COMP:16897"/>
        <dbReference type="Rhea" id="RHEA-COMP:17067"/>
        <dbReference type="ChEBI" id="CHEBI:15378"/>
        <dbReference type="ChEBI" id="CHEBI:136412"/>
        <dbReference type="ChEBI" id="CHEBI:157695"/>
        <dbReference type="ChEBI" id="CHEBI:167181"/>
        <dbReference type="EC" id="4.2.99.18"/>
    </reaction>
</comment>
<comment type="similarity">
    <text evidence="2">Belongs to the FPG family.</text>
</comment>
<evidence type="ECO:0000256" key="16">
    <source>
        <dbReference type="SAM" id="MobiDB-lite"/>
    </source>
</evidence>
<organism evidence="19 20">
    <name type="scientific">Pseudokineococcus lusitanus</name>
    <dbReference type="NCBI Taxonomy" id="763993"/>
    <lineage>
        <taxon>Bacteria</taxon>
        <taxon>Bacillati</taxon>
        <taxon>Actinomycetota</taxon>
        <taxon>Actinomycetes</taxon>
        <taxon>Kineosporiales</taxon>
        <taxon>Kineosporiaceae</taxon>
        <taxon>Pseudokineococcus</taxon>
    </lineage>
</organism>
<evidence type="ECO:0000259" key="17">
    <source>
        <dbReference type="PROSITE" id="PS51066"/>
    </source>
</evidence>
<evidence type="ECO:0000256" key="13">
    <source>
        <dbReference type="ARBA" id="ARBA00023295"/>
    </source>
</evidence>
<evidence type="ECO:0000256" key="9">
    <source>
        <dbReference type="ARBA" id="ARBA00023125"/>
    </source>
</evidence>
<dbReference type="Proteomes" id="UP000276232">
    <property type="component" value="Unassembled WGS sequence"/>
</dbReference>
<dbReference type="InterPro" id="IPR035937">
    <property type="entry name" value="FPG_N"/>
</dbReference>
<dbReference type="FunCoup" id="A0A3N1HTZ1">
    <property type="interactions" value="3"/>
</dbReference>
<dbReference type="InterPro" id="IPR010979">
    <property type="entry name" value="Ribosomal_uS13-like_H2TH"/>
</dbReference>
<evidence type="ECO:0000256" key="15">
    <source>
        <dbReference type="PROSITE-ProRule" id="PRU00391"/>
    </source>
</evidence>
<dbReference type="RefSeq" id="WP_123378556.1">
    <property type="nucleotide sequence ID" value="NZ_RJKN01000001.1"/>
</dbReference>